<dbReference type="AlphaFoldDB" id="A0A1T4VYQ5"/>
<proteinExistence type="predicted"/>
<sequence length="80" mass="9148">MVCASGKKHKRFYERLGLTRETPFAPRPHCAIDLCLMTVPLKIEPFLQQTMMEREQLDAMMPDLSPIFTHIDCPSLQATA</sequence>
<reference evidence="2" key="1">
    <citation type="submission" date="2017-02" db="EMBL/GenBank/DDBJ databases">
        <authorList>
            <person name="Varghese N."/>
            <person name="Submissions S."/>
        </authorList>
    </citation>
    <scope>NUCLEOTIDE SEQUENCE [LARGE SCALE GENOMIC DNA]</scope>
    <source>
        <strain evidence="2">DSM 22720</strain>
    </source>
</reference>
<dbReference type="Proteomes" id="UP000190162">
    <property type="component" value="Unassembled WGS sequence"/>
</dbReference>
<gene>
    <name evidence="1" type="ORF">SAMN02745132_04545</name>
</gene>
<evidence type="ECO:0000313" key="1">
    <source>
        <dbReference type="EMBL" id="SKA70162.1"/>
    </source>
</evidence>
<name>A0A1T4VYQ5_9GAMM</name>
<accession>A0A1T4VYQ5</accession>
<evidence type="ECO:0000313" key="2">
    <source>
        <dbReference type="Proteomes" id="UP000190162"/>
    </source>
</evidence>
<organism evidence="1 2">
    <name type="scientific">Enterovibrio nigricans DSM 22720</name>
    <dbReference type="NCBI Taxonomy" id="1121868"/>
    <lineage>
        <taxon>Bacteria</taxon>
        <taxon>Pseudomonadati</taxon>
        <taxon>Pseudomonadota</taxon>
        <taxon>Gammaproteobacteria</taxon>
        <taxon>Vibrionales</taxon>
        <taxon>Vibrionaceae</taxon>
        <taxon>Enterovibrio</taxon>
    </lineage>
</organism>
<keyword evidence="2" id="KW-1185">Reference proteome</keyword>
<protein>
    <submittedName>
        <fullName evidence="1">Uncharacterized protein</fullName>
    </submittedName>
</protein>
<dbReference type="EMBL" id="FUXU01000125">
    <property type="protein sequence ID" value="SKA70162.1"/>
    <property type="molecule type" value="Genomic_DNA"/>
</dbReference>